<dbReference type="Proteomes" id="UP000823773">
    <property type="component" value="Unassembled WGS sequence"/>
</dbReference>
<accession>A0ACC5SZA4</accession>
<gene>
    <name evidence="1" type="ORF">J2Z19_003904</name>
</gene>
<name>A0ACC5SZA4_ENSAD</name>
<keyword evidence="2" id="KW-1185">Reference proteome</keyword>
<evidence type="ECO:0000313" key="2">
    <source>
        <dbReference type="Proteomes" id="UP000823773"/>
    </source>
</evidence>
<protein>
    <submittedName>
        <fullName evidence="1">Raf kinase inhibitor-like YbhB/YbcL family protein</fullName>
    </submittedName>
</protein>
<proteinExistence type="predicted"/>
<dbReference type="EMBL" id="JAGGJR010000006">
    <property type="protein sequence ID" value="MBP1874180.1"/>
    <property type="molecule type" value="Genomic_DNA"/>
</dbReference>
<reference evidence="1" key="1">
    <citation type="submission" date="2021-03" db="EMBL/GenBank/DDBJ databases">
        <title>Genomic Encyclopedia of Type Strains, Phase IV (KMG-IV): sequencing the most valuable type-strain genomes for metagenomic binning, comparative biology and taxonomic classification.</title>
        <authorList>
            <person name="Goeker M."/>
        </authorList>
    </citation>
    <scope>NUCLEOTIDE SEQUENCE</scope>
    <source>
        <strain evidence="1">DSM 18131</strain>
    </source>
</reference>
<evidence type="ECO:0000313" key="1">
    <source>
        <dbReference type="EMBL" id="MBP1874180.1"/>
    </source>
</evidence>
<keyword evidence="1" id="KW-0649">Protein kinase inhibitor</keyword>
<organism evidence="1 2">
    <name type="scientific">Ensifer adhaerens</name>
    <name type="common">Sinorhizobium morelense</name>
    <dbReference type="NCBI Taxonomy" id="106592"/>
    <lineage>
        <taxon>Bacteria</taxon>
        <taxon>Pseudomonadati</taxon>
        <taxon>Pseudomonadota</taxon>
        <taxon>Alphaproteobacteria</taxon>
        <taxon>Hyphomicrobiales</taxon>
        <taxon>Rhizobiaceae</taxon>
        <taxon>Sinorhizobium/Ensifer group</taxon>
        <taxon>Ensifer</taxon>
    </lineage>
</organism>
<sequence length="181" mass="18325">MNRFRNLVLATSMLAAHATQAADFTVTSPDFAEGKVQQAQFAAGMGCTGKDLSPAISWANAPEGTKSFVVTLYDKDAPTGSGWWHWVAIDIPADVTALDGGAGSETTKMPAGAVTIANDAGVAGFGGACPPVGEVHDYTITVKALSVAKLPVPPGASAALVGFVSNMNTLASATISAKGSR</sequence>
<comment type="caution">
    <text evidence="1">The sequence shown here is derived from an EMBL/GenBank/DDBJ whole genome shotgun (WGS) entry which is preliminary data.</text>
</comment>